<organism evidence="1 2">
    <name type="scientific">Intestinimonas butyriciproducens</name>
    <dbReference type="NCBI Taxonomy" id="1297617"/>
    <lineage>
        <taxon>Bacteria</taxon>
        <taxon>Bacillati</taxon>
        <taxon>Bacillota</taxon>
        <taxon>Clostridia</taxon>
        <taxon>Eubacteriales</taxon>
        <taxon>Intestinimonas</taxon>
    </lineage>
</organism>
<dbReference type="AlphaFoldDB" id="A0A0S2W108"/>
<keyword evidence="2" id="KW-1185">Reference proteome</keyword>
<evidence type="ECO:0000313" key="2">
    <source>
        <dbReference type="Proteomes" id="UP000064844"/>
    </source>
</evidence>
<reference evidence="1 2" key="1">
    <citation type="journal article" date="2015" name="Nat. Commun.">
        <title>Production of butyrate from lysine and the Amadori product fructoselysine by a human gut commensal.</title>
        <authorList>
            <person name="Bui T.P."/>
            <person name="Ritari J."/>
            <person name="Boeren S."/>
            <person name="de Waard P."/>
            <person name="Plugge C.M."/>
            <person name="de Vos W.M."/>
        </authorList>
    </citation>
    <scope>NUCLEOTIDE SEQUENCE [LARGE SCALE GENOMIC DNA]</scope>
    <source>
        <strain evidence="1 2">AF211</strain>
    </source>
</reference>
<reference evidence="2" key="2">
    <citation type="submission" date="2015-04" db="EMBL/GenBank/DDBJ databases">
        <title>A butyrogenic pathway from the amino acid lysine in a human gut commensal.</title>
        <authorList>
            <person name="de Vos W.M."/>
            <person name="Bui N.T.P."/>
            <person name="Plugge C.M."/>
            <person name="Ritari J."/>
        </authorList>
    </citation>
    <scope>NUCLEOTIDE SEQUENCE [LARGE SCALE GENOMIC DNA]</scope>
    <source>
        <strain evidence="2">AF211</strain>
    </source>
</reference>
<gene>
    <name evidence="1" type="ORF">IB211_00667</name>
</gene>
<dbReference type="EMBL" id="CP011307">
    <property type="protein sequence ID" value="ALP93062.1"/>
    <property type="molecule type" value="Genomic_DNA"/>
</dbReference>
<name>A0A0S2W108_9FIRM</name>
<dbReference type="Proteomes" id="UP000064844">
    <property type="component" value="Chromosome"/>
</dbReference>
<protein>
    <submittedName>
        <fullName evidence="1">Uncharacterized protein</fullName>
    </submittedName>
</protein>
<sequence>MAADLPAAFGVGEHVEICSVVHGGMYTSSFCVMVWRTAHKKRKH</sequence>
<accession>A0A0S2W108</accession>
<evidence type="ECO:0000313" key="1">
    <source>
        <dbReference type="EMBL" id="ALP93062.1"/>
    </source>
</evidence>
<dbReference type="KEGG" id="ibu:IB211_00667"/>
<proteinExistence type="predicted"/>